<evidence type="ECO:0000313" key="4">
    <source>
        <dbReference type="WBParaSite" id="jg4338"/>
    </source>
</evidence>
<name>A0A915E9N3_9BILA</name>
<evidence type="ECO:0000313" key="3">
    <source>
        <dbReference type="Proteomes" id="UP000887574"/>
    </source>
</evidence>
<feature type="compositionally biased region" description="Low complexity" evidence="1">
    <location>
        <begin position="174"/>
        <end position="186"/>
    </location>
</feature>
<evidence type="ECO:0000259" key="2">
    <source>
        <dbReference type="SMART" id="SM01272"/>
    </source>
</evidence>
<proteinExistence type="predicted"/>
<organism evidence="3 4">
    <name type="scientific">Ditylenchus dipsaci</name>
    <dbReference type="NCBI Taxonomy" id="166011"/>
    <lineage>
        <taxon>Eukaryota</taxon>
        <taxon>Metazoa</taxon>
        <taxon>Ecdysozoa</taxon>
        <taxon>Nematoda</taxon>
        <taxon>Chromadorea</taxon>
        <taxon>Rhabditida</taxon>
        <taxon>Tylenchina</taxon>
        <taxon>Tylenchomorpha</taxon>
        <taxon>Sphaerularioidea</taxon>
        <taxon>Anguinidae</taxon>
        <taxon>Anguininae</taxon>
        <taxon>Ditylenchus</taxon>
    </lineage>
</organism>
<protein>
    <submittedName>
        <fullName evidence="4">LsmAD domain-containing protein</fullName>
    </submittedName>
</protein>
<dbReference type="WBParaSite" id="jg4338">
    <property type="protein sequence ID" value="jg4338"/>
    <property type="gene ID" value="jg4338"/>
</dbReference>
<feature type="compositionally biased region" description="Polar residues" evidence="1">
    <location>
        <begin position="242"/>
        <end position="251"/>
    </location>
</feature>
<feature type="compositionally biased region" description="Polar residues" evidence="1">
    <location>
        <begin position="74"/>
        <end position="96"/>
    </location>
</feature>
<feature type="compositionally biased region" description="Polar residues" evidence="1">
    <location>
        <begin position="39"/>
        <end position="51"/>
    </location>
</feature>
<feature type="region of interest" description="Disordered" evidence="1">
    <location>
        <begin position="118"/>
        <end position="251"/>
    </location>
</feature>
<dbReference type="InterPro" id="IPR009604">
    <property type="entry name" value="LsmAD_domain"/>
</dbReference>
<feature type="compositionally biased region" description="Basic and acidic residues" evidence="1">
    <location>
        <begin position="63"/>
        <end position="72"/>
    </location>
</feature>
<accession>A0A915E9N3</accession>
<evidence type="ECO:0000256" key="1">
    <source>
        <dbReference type="SAM" id="MobiDB-lite"/>
    </source>
</evidence>
<reference evidence="4" key="1">
    <citation type="submission" date="2022-11" db="UniProtKB">
        <authorList>
            <consortium name="WormBaseParasite"/>
        </authorList>
    </citation>
    <scope>IDENTIFICATION</scope>
</reference>
<feature type="compositionally biased region" description="Polar residues" evidence="1">
    <location>
        <begin position="135"/>
        <end position="158"/>
    </location>
</feature>
<feature type="region of interest" description="Disordered" evidence="1">
    <location>
        <begin position="1"/>
        <end position="97"/>
    </location>
</feature>
<dbReference type="Proteomes" id="UP000887574">
    <property type="component" value="Unplaced"/>
</dbReference>
<dbReference type="SMART" id="SM01272">
    <property type="entry name" value="LsmAD"/>
    <property type="match status" value="1"/>
</dbReference>
<sequence>MMRANKDLGVVSSFKEDLSQYTTVEAVGDEDQRRRADQIASQIESNASSRKNAALENDDYERDLDKVTDHPNRNRNGNDLMNASNRRGPKFSNNKASYPMKRFDKAKQNVDTVPEFMRKRMGNPPKAEVAPMPAATSSVKVSAVQPSLSSSATVTQKPTGEKTGPSASQTFVKSSNVISNDNSVSVEGHSRENSENLDQKEPAVAQVKDTDESQKGECITEGPSKSGFVFNPEAKPFVPTVKQESAVNSDY</sequence>
<keyword evidence="3" id="KW-1185">Reference proteome</keyword>
<feature type="compositionally biased region" description="Basic and acidic residues" evidence="1">
    <location>
        <begin position="188"/>
        <end position="201"/>
    </location>
</feature>
<dbReference type="AlphaFoldDB" id="A0A915E9N3"/>
<feature type="domain" description="LsmAD" evidence="2">
    <location>
        <begin position="8"/>
        <end position="87"/>
    </location>
</feature>